<organism evidence="3 4">
    <name type="scientific">Azohydromonas lata</name>
    <dbReference type="NCBI Taxonomy" id="45677"/>
    <lineage>
        <taxon>Bacteria</taxon>
        <taxon>Pseudomonadati</taxon>
        <taxon>Pseudomonadota</taxon>
        <taxon>Betaproteobacteria</taxon>
        <taxon>Burkholderiales</taxon>
        <taxon>Sphaerotilaceae</taxon>
        <taxon>Azohydromonas</taxon>
    </lineage>
</organism>
<feature type="domain" description="Lipid/polyisoprenoid-binding YceI-like" evidence="2">
    <location>
        <begin position="54"/>
        <end position="232"/>
    </location>
</feature>
<name>A0ABU5IEZ0_9BURK</name>
<dbReference type="Proteomes" id="UP001293718">
    <property type="component" value="Unassembled WGS sequence"/>
</dbReference>
<protein>
    <submittedName>
        <fullName evidence="3">YceI family protein</fullName>
    </submittedName>
</protein>
<feature type="region of interest" description="Disordered" evidence="1">
    <location>
        <begin position="24"/>
        <end position="48"/>
    </location>
</feature>
<evidence type="ECO:0000256" key="1">
    <source>
        <dbReference type="SAM" id="MobiDB-lite"/>
    </source>
</evidence>
<proteinExistence type="predicted"/>
<dbReference type="Gene3D" id="2.40.128.110">
    <property type="entry name" value="Lipid/polyisoprenoid-binding, YceI-like"/>
    <property type="match status" value="1"/>
</dbReference>
<dbReference type="SUPFAM" id="SSF101874">
    <property type="entry name" value="YceI-like"/>
    <property type="match status" value="1"/>
</dbReference>
<feature type="compositionally biased region" description="Pro residues" evidence="1">
    <location>
        <begin position="26"/>
        <end position="45"/>
    </location>
</feature>
<dbReference type="InterPro" id="IPR007372">
    <property type="entry name" value="Lipid/polyisoprenoid-bd_YceI"/>
</dbReference>
<dbReference type="InterPro" id="IPR036761">
    <property type="entry name" value="TTHA0802/YceI-like_sf"/>
</dbReference>
<dbReference type="EMBL" id="JAXOJX010000014">
    <property type="protein sequence ID" value="MDZ5457101.1"/>
    <property type="molecule type" value="Genomic_DNA"/>
</dbReference>
<dbReference type="Pfam" id="PF04264">
    <property type="entry name" value="YceI"/>
    <property type="match status" value="1"/>
</dbReference>
<accession>A0ABU5IEZ0</accession>
<evidence type="ECO:0000259" key="2">
    <source>
        <dbReference type="Pfam" id="PF04264"/>
    </source>
</evidence>
<evidence type="ECO:0000313" key="4">
    <source>
        <dbReference type="Proteomes" id="UP001293718"/>
    </source>
</evidence>
<dbReference type="RefSeq" id="WP_322465504.1">
    <property type="nucleotide sequence ID" value="NZ_JAXOJX010000014.1"/>
</dbReference>
<keyword evidence="4" id="KW-1185">Reference proteome</keyword>
<reference evidence="3 4" key="1">
    <citation type="submission" date="2023-11" db="EMBL/GenBank/DDBJ databases">
        <title>Draft genome of Azohydromonas lata strain H1 (DSM1123), a polyhydroxyalkanoate producer.</title>
        <authorList>
            <person name="Traversa D."/>
            <person name="D'Addabbo P."/>
            <person name="Pazzani C."/>
            <person name="Manzari C."/>
            <person name="Chiara M."/>
            <person name="Scrascia M."/>
        </authorList>
    </citation>
    <scope>NUCLEOTIDE SEQUENCE [LARGE SCALE GENOMIC DNA]</scope>
    <source>
        <strain evidence="3 4">H1</strain>
    </source>
</reference>
<comment type="caution">
    <text evidence="3">The sequence shown here is derived from an EMBL/GenBank/DDBJ whole genome shotgun (WGS) entry which is preliminary data.</text>
</comment>
<dbReference type="PROSITE" id="PS51257">
    <property type="entry name" value="PROKAR_LIPOPROTEIN"/>
    <property type="match status" value="1"/>
</dbReference>
<sequence>MKPSPAPHRLLPALLAWVLTACGPHPGGPQPPPAAPAGQSVPPPATLRAEPGTYTLDPARSEIAVLVRRGGALARLGHDHVVSHPALQGHFSVPAGGGSRAEGEVTVLLSGLVVDDPALRARYALDTQPTPAAVEGTRANMLQRVLQDYRFPLARLRLSAEPRPSADVDVEIALHGVTRRQRVAVDWQAERGELRGRGRLVLLQSDFGMQPLTVLGGALRVEDRLEMDFELRARRDPDGAAPRPPA</sequence>
<evidence type="ECO:0000313" key="3">
    <source>
        <dbReference type="EMBL" id="MDZ5457101.1"/>
    </source>
</evidence>
<gene>
    <name evidence="3" type="ORF">SM757_11020</name>
</gene>